<gene>
    <name evidence="2" type="ORF">EJB05_44398</name>
</gene>
<feature type="non-terminal residue" evidence="2">
    <location>
        <position position="1"/>
    </location>
</feature>
<feature type="non-terminal residue" evidence="2">
    <location>
        <position position="243"/>
    </location>
</feature>
<dbReference type="AlphaFoldDB" id="A0A5J9THQ5"/>
<accession>A0A5J9THQ5</accession>
<reference evidence="2 3" key="1">
    <citation type="journal article" date="2019" name="Sci. Rep.">
        <title>A high-quality genome of Eragrostis curvula grass provides insights into Poaceae evolution and supports new strategies to enhance forage quality.</title>
        <authorList>
            <person name="Carballo J."/>
            <person name="Santos B.A.C.M."/>
            <person name="Zappacosta D."/>
            <person name="Garbus I."/>
            <person name="Selva J.P."/>
            <person name="Gallo C.A."/>
            <person name="Diaz A."/>
            <person name="Albertini E."/>
            <person name="Caccamo M."/>
            <person name="Echenique V."/>
        </authorList>
    </citation>
    <scope>NUCLEOTIDE SEQUENCE [LARGE SCALE GENOMIC DNA]</scope>
    <source>
        <strain evidence="3">cv. Victoria</strain>
        <tissue evidence="2">Leaf</tissue>
    </source>
</reference>
<name>A0A5J9THQ5_9POAL</name>
<feature type="compositionally biased region" description="Acidic residues" evidence="1">
    <location>
        <begin position="129"/>
        <end position="148"/>
    </location>
</feature>
<feature type="region of interest" description="Disordered" evidence="1">
    <location>
        <begin position="121"/>
        <end position="148"/>
    </location>
</feature>
<dbReference type="Proteomes" id="UP000324897">
    <property type="component" value="Chromosome 3"/>
</dbReference>
<dbReference type="Gramene" id="TVU10845">
    <property type="protein sequence ID" value="TVU10845"/>
    <property type="gene ID" value="EJB05_44398"/>
</dbReference>
<evidence type="ECO:0000256" key="1">
    <source>
        <dbReference type="SAM" id="MobiDB-lite"/>
    </source>
</evidence>
<comment type="caution">
    <text evidence="2">The sequence shown here is derived from an EMBL/GenBank/DDBJ whole genome shotgun (WGS) entry which is preliminary data.</text>
</comment>
<organism evidence="2 3">
    <name type="scientific">Eragrostis curvula</name>
    <name type="common">weeping love grass</name>
    <dbReference type="NCBI Taxonomy" id="38414"/>
    <lineage>
        <taxon>Eukaryota</taxon>
        <taxon>Viridiplantae</taxon>
        <taxon>Streptophyta</taxon>
        <taxon>Embryophyta</taxon>
        <taxon>Tracheophyta</taxon>
        <taxon>Spermatophyta</taxon>
        <taxon>Magnoliopsida</taxon>
        <taxon>Liliopsida</taxon>
        <taxon>Poales</taxon>
        <taxon>Poaceae</taxon>
        <taxon>PACMAD clade</taxon>
        <taxon>Chloridoideae</taxon>
        <taxon>Eragrostideae</taxon>
        <taxon>Eragrostidinae</taxon>
        <taxon>Eragrostis</taxon>
    </lineage>
</organism>
<evidence type="ECO:0008006" key="4">
    <source>
        <dbReference type="Google" id="ProtNLM"/>
    </source>
</evidence>
<keyword evidence="3" id="KW-1185">Reference proteome</keyword>
<protein>
    <recommendedName>
        <fullName evidence="4">Transposase MuDR plant domain-containing protein</fullName>
    </recommendedName>
</protein>
<proteinExistence type="predicted"/>
<sequence>MVTISNAAETIDIPDGLPKTYCRRNTLSPIVVDVSNYGLLQLVNHIAEHFLWGSKQYIFLWRQSEHDEEDVRFQLKVMKTASMTKGVVHIIAEIDDFEDPLQCSPTKRSLHPKFTLTPDLAASSNSDIDPSDVEYDPDNDMVDEDDDDERIPPFSYDVDDHAHKIDSDKFRAVCKRADQGCKWKFYDTTSKKESLVARLVAQEQLWFSEPVWAVEFLKEDPDMGASELQLEPKKKYKIKVPYM</sequence>
<dbReference type="EMBL" id="RWGY01000039">
    <property type="protein sequence ID" value="TVU10845.1"/>
    <property type="molecule type" value="Genomic_DNA"/>
</dbReference>
<evidence type="ECO:0000313" key="2">
    <source>
        <dbReference type="EMBL" id="TVU10845.1"/>
    </source>
</evidence>
<evidence type="ECO:0000313" key="3">
    <source>
        <dbReference type="Proteomes" id="UP000324897"/>
    </source>
</evidence>